<dbReference type="GeneID" id="9055346"/>
<evidence type="ECO:0000256" key="2">
    <source>
        <dbReference type="ARBA" id="ARBA00023145"/>
    </source>
</evidence>
<keyword evidence="2" id="KW-0865">Zymogen</keyword>
<dbReference type="InterPro" id="IPR000209">
    <property type="entry name" value="Peptidase_S8/S53_dom"/>
</dbReference>
<feature type="domain" description="Peptidase S8/S53" evidence="7">
    <location>
        <begin position="12"/>
        <end position="118"/>
    </location>
</feature>
<evidence type="ECO:0000259" key="7">
    <source>
        <dbReference type="Pfam" id="PF00082"/>
    </source>
</evidence>
<dbReference type="AlphaFoldDB" id="C5M0B4"/>
<dbReference type="PANTHER" id="PTHR43399:SF4">
    <property type="entry name" value="CELL WALL-ASSOCIATED PROTEASE"/>
    <property type="match status" value="1"/>
</dbReference>
<dbReference type="EMBL" id="GG687040">
    <property type="protein sequence ID" value="EEQ97577.1"/>
    <property type="molecule type" value="Genomic_DNA"/>
</dbReference>
<accession>C5M0B4</accession>
<keyword evidence="9" id="KW-1185">Reference proteome</keyword>
<dbReference type="InParanoid" id="C5M0B4"/>
<dbReference type="Proteomes" id="UP000007800">
    <property type="component" value="Unassembled WGS sequence"/>
</dbReference>
<dbReference type="SUPFAM" id="SSF52743">
    <property type="entry name" value="Subtilisin-like"/>
    <property type="match status" value="1"/>
</dbReference>
<comment type="similarity">
    <text evidence="1 5">Belongs to the peptidase S8 family.</text>
</comment>
<dbReference type="InterPro" id="IPR051048">
    <property type="entry name" value="Peptidase_S8/S53_subtilisin"/>
</dbReference>
<reference evidence="8 9" key="1">
    <citation type="submission" date="2008-07" db="EMBL/GenBank/DDBJ databases">
        <authorList>
            <person name="El-Sayed N."/>
            <person name="Caler E."/>
            <person name="Inman J."/>
            <person name="Amedeo P."/>
            <person name="Hass B."/>
            <person name="Wortman J."/>
        </authorList>
    </citation>
    <scope>NUCLEOTIDE SEQUENCE [LARGE SCALE GENOMIC DNA]</scope>
    <source>
        <strain evidence="9">ATCC 50983 / TXsc</strain>
    </source>
</reference>
<evidence type="ECO:0000313" key="8">
    <source>
        <dbReference type="EMBL" id="EEQ97577.1"/>
    </source>
</evidence>
<evidence type="ECO:0000256" key="3">
    <source>
        <dbReference type="ARBA" id="ARBA00023529"/>
    </source>
</evidence>
<proteinExistence type="inferred from homology"/>
<comment type="catalytic activity">
    <reaction evidence="3">
        <text>Hydrolysis of proteins with broad specificity for peptide bonds, and a preference for a large uncharged residue in P1. Hydrolyzes peptide amides.</text>
        <dbReference type="EC" id="3.4.21.62"/>
    </reaction>
</comment>
<evidence type="ECO:0000256" key="6">
    <source>
        <dbReference type="SAM" id="MobiDB-lite"/>
    </source>
</evidence>
<protein>
    <recommendedName>
        <fullName evidence="4">subtilisin</fullName>
        <ecNumber evidence="4">3.4.21.62</ecNumber>
    </recommendedName>
</protein>
<dbReference type="GO" id="GO:0004252">
    <property type="term" value="F:serine-type endopeptidase activity"/>
    <property type="evidence" value="ECO:0007669"/>
    <property type="project" value="UniProtKB-EC"/>
</dbReference>
<evidence type="ECO:0000256" key="5">
    <source>
        <dbReference type="PROSITE-ProRule" id="PRU01240"/>
    </source>
</evidence>
<dbReference type="PANTHER" id="PTHR43399">
    <property type="entry name" value="SUBTILISIN-RELATED"/>
    <property type="match status" value="1"/>
</dbReference>
<dbReference type="PROSITE" id="PS51892">
    <property type="entry name" value="SUBTILASE"/>
    <property type="match status" value="1"/>
</dbReference>
<dbReference type="GO" id="GO:0006508">
    <property type="term" value="P:proteolysis"/>
    <property type="evidence" value="ECO:0007669"/>
    <property type="project" value="InterPro"/>
</dbReference>
<comment type="caution">
    <text evidence="5">Lacks conserved residue(s) required for the propagation of feature annotation.</text>
</comment>
<dbReference type="Pfam" id="PF00082">
    <property type="entry name" value="Peptidase_S8"/>
    <property type="match status" value="1"/>
</dbReference>
<evidence type="ECO:0000256" key="4">
    <source>
        <dbReference type="ARBA" id="ARBA00023619"/>
    </source>
</evidence>
<feature type="region of interest" description="Disordered" evidence="6">
    <location>
        <begin position="172"/>
        <end position="192"/>
    </location>
</feature>
<dbReference type="Gene3D" id="3.40.50.200">
    <property type="entry name" value="Peptidase S8/S53 domain"/>
    <property type="match status" value="1"/>
</dbReference>
<dbReference type="EC" id="3.4.21.62" evidence="4"/>
<dbReference type="InterPro" id="IPR036852">
    <property type="entry name" value="Peptidase_S8/S53_dom_sf"/>
</dbReference>
<evidence type="ECO:0000313" key="9">
    <source>
        <dbReference type="Proteomes" id="UP000007800"/>
    </source>
</evidence>
<evidence type="ECO:0000256" key="1">
    <source>
        <dbReference type="ARBA" id="ARBA00011073"/>
    </source>
</evidence>
<gene>
    <name evidence="8" type="ORF">Pmar_PMAR009697</name>
</gene>
<dbReference type="RefSeq" id="XP_002764860.1">
    <property type="nucleotide sequence ID" value="XM_002764814.1"/>
</dbReference>
<name>C5M0B4_PERM5</name>
<organism evidence="9">
    <name type="scientific">Perkinsus marinus (strain ATCC 50983 / TXsc)</name>
    <dbReference type="NCBI Taxonomy" id="423536"/>
    <lineage>
        <taxon>Eukaryota</taxon>
        <taxon>Sar</taxon>
        <taxon>Alveolata</taxon>
        <taxon>Perkinsozoa</taxon>
        <taxon>Perkinsea</taxon>
        <taxon>Perkinsida</taxon>
        <taxon>Perkinsidae</taxon>
        <taxon>Perkinsus</taxon>
    </lineage>
</organism>
<dbReference type="OrthoDB" id="531541at2759"/>
<sequence length="221" mass="22976">MADTGAAILEEAYKNAGATGHVMIFAAGNDGQNIDTSKYPCTLSRLIPTSVCVTHTNLDAPDKYTLAKKANYGPYVDMTAPGIGVFSTVPLSNYVYMSGSSMAAPHVAGVAGMLASMNLNGEDIIRALRASVLPLSDNETKFLKDGGGFLNARQAVENALKLMGGGQVTTESWQSTAVPPSGAPESETTTFPSPPETFPGISHTIANAGSAFVLLLVLLSF</sequence>